<dbReference type="InterPro" id="IPR015815">
    <property type="entry name" value="HIBADH-related"/>
</dbReference>
<evidence type="ECO:0000256" key="1">
    <source>
        <dbReference type="ARBA" id="ARBA00009080"/>
    </source>
</evidence>
<feature type="domain" description="6-phosphogluconate dehydrogenase NADP-binding" evidence="4">
    <location>
        <begin position="3"/>
        <end position="159"/>
    </location>
</feature>
<dbReference type="InterPro" id="IPR029154">
    <property type="entry name" value="HIBADH-like_NADP-bd"/>
</dbReference>
<comment type="caution">
    <text evidence="6">The sequence shown here is derived from an EMBL/GenBank/DDBJ whole genome shotgun (WGS) entry which is preliminary data.</text>
</comment>
<dbReference type="PIRSF" id="PIRSF000103">
    <property type="entry name" value="HIBADH"/>
    <property type="match status" value="1"/>
</dbReference>
<dbReference type="RefSeq" id="WP_339123547.1">
    <property type="nucleotide sequence ID" value="NZ_BAABKS010000040.1"/>
</dbReference>
<feature type="domain" description="3-hydroxyisobutyrate dehydrogenase-like NAD-binding" evidence="5">
    <location>
        <begin position="166"/>
        <end position="279"/>
    </location>
</feature>
<dbReference type="InterPro" id="IPR008927">
    <property type="entry name" value="6-PGluconate_DH-like_C_sf"/>
</dbReference>
<protein>
    <submittedName>
        <fullName evidence="6">NAD(P)-dependent oxidoreductase</fullName>
        <ecNumber evidence="6">1.1.-.-</ecNumber>
    </submittedName>
</protein>
<evidence type="ECO:0000256" key="2">
    <source>
        <dbReference type="ARBA" id="ARBA00023002"/>
    </source>
</evidence>
<dbReference type="Gene3D" id="1.10.1040.10">
    <property type="entry name" value="N-(1-d-carboxylethyl)-l-norvaline Dehydrogenase, domain 2"/>
    <property type="match status" value="1"/>
</dbReference>
<evidence type="ECO:0000313" key="7">
    <source>
        <dbReference type="Proteomes" id="UP001597182"/>
    </source>
</evidence>
<gene>
    <name evidence="6" type="ORF">ACFQ34_08240</name>
</gene>
<dbReference type="InterPro" id="IPR051265">
    <property type="entry name" value="HIBADH-related_NP60_sf"/>
</dbReference>
<comment type="similarity">
    <text evidence="1">Belongs to the HIBADH-related family.</text>
</comment>
<keyword evidence="7" id="KW-1185">Reference proteome</keyword>
<evidence type="ECO:0000256" key="3">
    <source>
        <dbReference type="ARBA" id="ARBA00023027"/>
    </source>
</evidence>
<dbReference type="Proteomes" id="UP001597182">
    <property type="component" value="Unassembled WGS sequence"/>
</dbReference>
<dbReference type="SUPFAM" id="SSF51735">
    <property type="entry name" value="NAD(P)-binding Rossmann-fold domains"/>
    <property type="match status" value="1"/>
</dbReference>
<accession>A0ABW3VDV7</accession>
<evidence type="ECO:0000259" key="5">
    <source>
        <dbReference type="Pfam" id="PF14833"/>
    </source>
</evidence>
<organism evidence="6 7">
    <name type="scientific">Pseudonocardia benzenivorans</name>
    <dbReference type="NCBI Taxonomy" id="228005"/>
    <lineage>
        <taxon>Bacteria</taxon>
        <taxon>Bacillati</taxon>
        <taxon>Actinomycetota</taxon>
        <taxon>Actinomycetes</taxon>
        <taxon>Pseudonocardiales</taxon>
        <taxon>Pseudonocardiaceae</taxon>
        <taxon>Pseudonocardia</taxon>
    </lineage>
</organism>
<dbReference type="PANTHER" id="PTHR43580:SF2">
    <property type="entry name" value="CYTOKINE-LIKE NUCLEAR FACTOR N-PAC"/>
    <property type="match status" value="1"/>
</dbReference>
<proteinExistence type="inferred from homology"/>
<reference evidence="7" key="1">
    <citation type="journal article" date="2019" name="Int. J. Syst. Evol. Microbiol.">
        <title>The Global Catalogue of Microorganisms (GCM) 10K type strain sequencing project: providing services to taxonomists for standard genome sequencing and annotation.</title>
        <authorList>
            <consortium name="The Broad Institute Genomics Platform"/>
            <consortium name="The Broad Institute Genome Sequencing Center for Infectious Disease"/>
            <person name="Wu L."/>
            <person name="Ma J."/>
        </authorList>
    </citation>
    <scope>NUCLEOTIDE SEQUENCE [LARGE SCALE GENOMIC DNA]</scope>
    <source>
        <strain evidence="7">CCUG 49018</strain>
    </source>
</reference>
<keyword evidence="3" id="KW-0520">NAD</keyword>
<dbReference type="GO" id="GO:0016491">
    <property type="term" value="F:oxidoreductase activity"/>
    <property type="evidence" value="ECO:0007669"/>
    <property type="project" value="UniProtKB-KW"/>
</dbReference>
<dbReference type="InterPro" id="IPR006115">
    <property type="entry name" value="6PGDH_NADP-bd"/>
</dbReference>
<dbReference type="Gene3D" id="3.40.50.720">
    <property type="entry name" value="NAD(P)-binding Rossmann-like Domain"/>
    <property type="match status" value="1"/>
</dbReference>
<name>A0ABW3VDV7_9PSEU</name>
<dbReference type="Pfam" id="PF03446">
    <property type="entry name" value="NAD_binding_2"/>
    <property type="match status" value="1"/>
</dbReference>
<dbReference type="InterPro" id="IPR036291">
    <property type="entry name" value="NAD(P)-bd_dom_sf"/>
</dbReference>
<sequence>MTTVALLGTGIMGAGMGHNMLAAGLDLRVWNRTAAKTKRLEDEGAQAFAEPADAVRGADVVVTMLGDADDVRAVMDRAAPGLAEGQVWAQMTTVGVEPVGTLAEFAREHGLVFLDAPVLGTRAPAESGQLQVFAAGPASAREAITPVFDAVGRQTVWLGDDGAQAAASRFKLVANSWVLAITAATGETLGLAKGLGVDPQTFLDAIEGGPLDLPYLRAKAKAILDDDWTPSFSAANAAKDAGLIVDAATAVGIRLDVAAATRDRLLRACDLGHADDDMAVAYLAGFPDGHPTSDSDE</sequence>
<dbReference type="InterPro" id="IPR013328">
    <property type="entry name" value="6PGD_dom2"/>
</dbReference>
<dbReference type="EMBL" id="JBHTMB010000054">
    <property type="protein sequence ID" value="MFD1233267.1"/>
    <property type="molecule type" value="Genomic_DNA"/>
</dbReference>
<keyword evidence="2 6" id="KW-0560">Oxidoreductase</keyword>
<dbReference type="PANTHER" id="PTHR43580">
    <property type="entry name" value="OXIDOREDUCTASE GLYR1-RELATED"/>
    <property type="match status" value="1"/>
</dbReference>
<dbReference type="SUPFAM" id="SSF48179">
    <property type="entry name" value="6-phosphogluconate dehydrogenase C-terminal domain-like"/>
    <property type="match status" value="1"/>
</dbReference>
<evidence type="ECO:0000259" key="4">
    <source>
        <dbReference type="Pfam" id="PF03446"/>
    </source>
</evidence>
<dbReference type="EC" id="1.1.-.-" evidence="6"/>
<dbReference type="Pfam" id="PF14833">
    <property type="entry name" value="NAD_binding_11"/>
    <property type="match status" value="1"/>
</dbReference>
<evidence type="ECO:0000313" key="6">
    <source>
        <dbReference type="EMBL" id="MFD1233267.1"/>
    </source>
</evidence>